<evidence type="ECO:0000313" key="2">
    <source>
        <dbReference type="Proteomes" id="UP000001007"/>
    </source>
</evidence>
<gene>
    <name evidence="1" type="ordered locus">CT1651</name>
</gene>
<dbReference type="KEGG" id="cte:CT1651"/>
<name>Q8KBY1_CHLTE</name>
<dbReference type="Proteomes" id="UP000001007">
    <property type="component" value="Chromosome"/>
</dbReference>
<proteinExistence type="predicted"/>
<dbReference type="EnsemblBacteria" id="AAM72876">
    <property type="protein sequence ID" value="AAM72876"/>
    <property type="gene ID" value="CT1651"/>
</dbReference>
<evidence type="ECO:0000313" key="1">
    <source>
        <dbReference type="EMBL" id="AAM72876.1"/>
    </source>
</evidence>
<organism evidence="1 2">
    <name type="scientific">Chlorobaculum tepidum (strain ATCC 49652 / DSM 12025 / NBRC 103806 / TLS)</name>
    <name type="common">Chlorobium tepidum</name>
    <dbReference type="NCBI Taxonomy" id="194439"/>
    <lineage>
        <taxon>Bacteria</taxon>
        <taxon>Pseudomonadati</taxon>
        <taxon>Chlorobiota</taxon>
        <taxon>Chlorobiia</taxon>
        <taxon>Chlorobiales</taxon>
        <taxon>Chlorobiaceae</taxon>
        <taxon>Chlorobaculum</taxon>
    </lineage>
</organism>
<dbReference type="HOGENOM" id="CLU_3197770_0_0_10"/>
<accession>Q8KBY1</accession>
<reference evidence="1 2" key="1">
    <citation type="journal article" date="2002" name="Proc. Natl. Acad. Sci. U.S.A.">
        <title>The complete genome sequence of Chlorobium tepidum TLS, a photosynthetic, anaerobic, green-sulfur bacterium.</title>
        <authorList>
            <person name="Eisen J.A."/>
            <person name="Nelson K.E."/>
            <person name="Paulsen I.T."/>
            <person name="Heidelberg J.F."/>
            <person name="Wu M."/>
            <person name="Dodson R.J."/>
            <person name="Deboy R."/>
            <person name="Gwinn M.L."/>
            <person name="Nelson W.C."/>
            <person name="Haft D.H."/>
            <person name="Hickey E.K."/>
            <person name="Peterson J.D."/>
            <person name="Durkin A.S."/>
            <person name="Kolonay J.L."/>
            <person name="Yang F."/>
            <person name="Holt I."/>
            <person name="Umayam L.A."/>
            <person name="Mason T."/>
            <person name="Brenner M."/>
            <person name="Shea T.P."/>
            <person name="Parksey D."/>
            <person name="Nierman W.C."/>
            <person name="Feldblyum T.V."/>
            <person name="Hansen C.L."/>
            <person name="Craven M.B."/>
            <person name="Radune D."/>
            <person name="Vamathevan J."/>
            <person name="Khouri H."/>
            <person name="White O."/>
            <person name="Gruber T.M."/>
            <person name="Ketchum K.A."/>
            <person name="Venter J.C."/>
            <person name="Tettelin H."/>
            <person name="Bryant D.A."/>
            <person name="Fraser C.M."/>
        </authorList>
    </citation>
    <scope>NUCLEOTIDE SEQUENCE [LARGE SCALE GENOMIC DNA]</scope>
    <source>
        <strain evidence="2">ATCC 49652 / DSM 12025 / NBRC 103806 / TLS</strain>
    </source>
</reference>
<dbReference type="AlphaFoldDB" id="Q8KBY1"/>
<dbReference type="EMBL" id="AE006470">
    <property type="protein sequence ID" value="AAM72876.1"/>
    <property type="molecule type" value="Genomic_DNA"/>
</dbReference>
<sequence length="45" mass="5109">MLEMCDWEENASGGGNFLRSERTELIDSEDWPFVCSVAIGHTVLY</sequence>
<protein>
    <submittedName>
        <fullName evidence="1">Uncharacterized protein</fullName>
    </submittedName>
</protein>
<keyword evidence="2" id="KW-1185">Reference proteome</keyword>